<evidence type="ECO:0000313" key="2">
    <source>
        <dbReference type="Proteomes" id="UP001652624"/>
    </source>
</evidence>
<keyword evidence="1" id="KW-0732">Signal</keyword>
<evidence type="ECO:0000256" key="1">
    <source>
        <dbReference type="SAM" id="SignalP"/>
    </source>
</evidence>
<reference evidence="3" key="1">
    <citation type="submission" date="2025-08" db="UniProtKB">
        <authorList>
            <consortium name="RefSeq"/>
        </authorList>
    </citation>
    <scope>IDENTIFICATION</scope>
</reference>
<dbReference type="PANTHER" id="PTHR10041:SF5">
    <property type="entry name" value="LEUCINE-RICH COLIPASE-LIKE PROTEIN 1"/>
    <property type="match status" value="1"/>
</dbReference>
<accession>A0ABM3XIE8</accession>
<sequence>MVSTWSLLLLLWVLLEAMASRNNMLLSHKVIGEPCHSHEECQSNCCTTNSLNPQKFCTAQTIFLQCLSWLKPNGHLCLKSAECHSNCCTINHIKESSFCTTRNLFLQCVPWRKPHGSRCKGHEECQSRCCLNLGDTQRTWCVPRTGVLALCLPL</sequence>
<protein>
    <submittedName>
        <fullName evidence="3">Leucine-rich colipase-like protein 1</fullName>
    </submittedName>
</protein>
<evidence type="ECO:0000313" key="3">
    <source>
        <dbReference type="RefSeq" id="XP_060048599.1"/>
    </source>
</evidence>
<feature type="chain" id="PRO_5046097401" evidence="1">
    <location>
        <begin position="20"/>
        <end position="154"/>
    </location>
</feature>
<proteinExistence type="predicted"/>
<gene>
    <name evidence="3" type="primary">LRCOL1</name>
</gene>
<name>A0ABM3XIE8_ERIEU</name>
<dbReference type="InterPro" id="IPR001981">
    <property type="entry name" value="Colipase"/>
</dbReference>
<dbReference type="RefSeq" id="XP_060048599.1">
    <property type="nucleotide sequence ID" value="XM_060192616.1"/>
</dbReference>
<feature type="signal peptide" evidence="1">
    <location>
        <begin position="1"/>
        <end position="19"/>
    </location>
</feature>
<dbReference type="PANTHER" id="PTHR10041">
    <property type="entry name" value="COLIPASE"/>
    <property type="match status" value="1"/>
</dbReference>
<dbReference type="Proteomes" id="UP001652624">
    <property type="component" value="Chromosome 6"/>
</dbReference>
<organism evidence="2 3">
    <name type="scientific">Erinaceus europaeus</name>
    <name type="common">Western European hedgehog</name>
    <dbReference type="NCBI Taxonomy" id="9365"/>
    <lineage>
        <taxon>Eukaryota</taxon>
        <taxon>Metazoa</taxon>
        <taxon>Chordata</taxon>
        <taxon>Craniata</taxon>
        <taxon>Vertebrata</taxon>
        <taxon>Euteleostomi</taxon>
        <taxon>Mammalia</taxon>
        <taxon>Eutheria</taxon>
        <taxon>Laurasiatheria</taxon>
        <taxon>Eulipotyphla</taxon>
        <taxon>Erinaceidae</taxon>
        <taxon>Erinaceinae</taxon>
        <taxon>Erinaceus</taxon>
    </lineage>
</organism>
<keyword evidence="2" id="KW-1185">Reference proteome</keyword>
<dbReference type="Pfam" id="PF15083">
    <property type="entry name" value="Colipase-like"/>
    <property type="match status" value="1"/>
</dbReference>
<dbReference type="GeneID" id="103119035"/>